<feature type="region of interest" description="Disordered" evidence="1">
    <location>
        <begin position="1"/>
        <end position="20"/>
    </location>
</feature>
<name>A0ABX5MDX3_9BURK</name>
<gene>
    <name evidence="2" type="ORF">C7400_13233</name>
</gene>
<accession>A0ABX5MDX3</accession>
<keyword evidence="3" id="KW-1185">Reference proteome</keyword>
<feature type="region of interest" description="Disordered" evidence="1">
    <location>
        <begin position="286"/>
        <end position="307"/>
    </location>
</feature>
<evidence type="ECO:0000313" key="2">
    <source>
        <dbReference type="EMBL" id="PXX07054.1"/>
    </source>
</evidence>
<evidence type="ECO:0000256" key="1">
    <source>
        <dbReference type="SAM" id="MobiDB-lite"/>
    </source>
</evidence>
<reference evidence="2 3" key="1">
    <citation type="submission" date="2018-05" db="EMBL/GenBank/DDBJ databases">
        <title>Genomic Encyclopedia of Type Strains, Phase IV (KMG-V): Genome sequencing to study the core and pangenomes of soil and plant-associated prokaryotes.</title>
        <authorList>
            <person name="Whitman W."/>
        </authorList>
    </citation>
    <scope>NUCLEOTIDE SEQUENCE [LARGE SCALE GENOMIC DNA]</scope>
    <source>
        <strain evidence="2 3">SIr-6563</strain>
    </source>
</reference>
<sequence>MLETSLLHGGHASRMASHTRPASFRRPPFFGRNQSVWPLKFSLCFTIPYFFRGRTTRFRPAGLEIADCAVSTRGGVHALLCSRLLYYCHYRGDFWFWRDCSGCCWNREDLVLCFRCALHRQPLLWSATLAVRRLERASPLGMPLPTLDTGTTGFRRRTKNRETASKPHLPTRSFDPAGSASTKLAGLQRARRPGSLSRCFSAQVGRPSRPAGPSTRKRVVSPPDAVRPGGAHAVRRPWTERDASICVFACRDNQERFVNMLRQRRPLARLLMTVVVAICVGCKPADKAGGPANADSAASSSPTAASH</sequence>
<proteinExistence type="predicted"/>
<comment type="caution">
    <text evidence="2">The sequence shown here is derived from an EMBL/GenBank/DDBJ whole genome shotgun (WGS) entry which is preliminary data.</text>
</comment>
<dbReference type="Proteomes" id="UP000247515">
    <property type="component" value="Unassembled WGS sequence"/>
</dbReference>
<dbReference type="EMBL" id="QJJV01000032">
    <property type="protein sequence ID" value="PXX07054.1"/>
    <property type="molecule type" value="Genomic_DNA"/>
</dbReference>
<feature type="region of interest" description="Disordered" evidence="1">
    <location>
        <begin position="145"/>
        <end position="232"/>
    </location>
</feature>
<feature type="compositionally biased region" description="Low complexity" evidence="1">
    <location>
        <begin position="288"/>
        <end position="307"/>
    </location>
</feature>
<evidence type="ECO:0000313" key="3">
    <source>
        <dbReference type="Proteomes" id="UP000247515"/>
    </source>
</evidence>
<organism evidence="2 3">
    <name type="scientific">Paraburkholderia tropica</name>
    <dbReference type="NCBI Taxonomy" id="92647"/>
    <lineage>
        <taxon>Bacteria</taxon>
        <taxon>Pseudomonadati</taxon>
        <taxon>Pseudomonadota</taxon>
        <taxon>Betaproteobacteria</taxon>
        <taxon>Burkholderiales</taxon>
        <taxon>Burkholderiaceae</taxon>
        <taxon>Paraburkholderia</taxon>
    </lineage>
</organism>
<protein>
    <submittedName>
        <fullName evidence="2">Uncharacterized protein</fullName>
    </submittedName>
</protein>